<accession>A0ACC0M9F9</accession>
<evidence type="ECO:0000313" key="2">
    <source>
        <dbReference type="Proteomes" id="UP001062846"/>
    </source>
</evidence>
<dbReference type="EMBL" id="CM046396">
    <property type="protein sequence ID" value="KAI8537219.1"/>
    <property type="molecule type" value="Genomic_DNA"/>
</dbReference>
<organism evidence="1 2">
    <name type="scientific">Rhododendron molle</name>
    <name type="common">Chinese azalea</name>
    <name type="synonym">Azalea mollis</name>
    <dbReference type="NCBI Taxonomy" id="49168"/>
    <lineage>
        <taxon>Eukaryota</taxon>
        <taxon>Viridiplantae</taxon>
        <taxon>Streptophyta</taxon>
        <taxon>Embryophyta</taxon>
        <taxon>Tracheophyta</taxon>
        <taxon>Spermatophyta</taxon>
        <taxon>Magnoliopsida</taxon>
        <taxon>eudicotyledons</taxon>
        <taxon>Gunneridae</taxon>
        <taxon>Pentapetalae</taxon>
        <taxon>asterids</taxon>
        <taxon>Ericales</taxon>
        <taxon>Ericaceae</taxon>
        <taxon>Ericoideae</taxon>
        <taxon>Rhodoreae</taxon>
        <taxon>Rhododendron</taxon>
    </lineage>
</organism>
<name>A0ACC0M9F9_RHOML</name>
<gene>
    <name evidence="1" type="ORF">RHMOL_Rhmol09G0007800</name>
</gene>
<dbReference type="Proteomes" id="UP001062846">
    <property type="component" value="Chromosome 9"/>
</dbReference>
<sequence length="238" mass="26878">MLYSIMQSDLRRFNLWQKVCIEAFFGIGFAFRWAIVSEYGQGNEDLILVHAAPDFGDCHLSLAVSYCPPVTRLSAIYPNTRFFENMNSLRDLAQMPQWTPEKPLRVATGFTYVRCISILSYHISASVQLFLLYISFLSELLISSFIRFSFDSISVQVGPLVYEGKRTEACHFLDHGWNIIGAAPTAVHVASWKSLTQQKGVLDITHEILERLEANLRATGQLTVTANMRGTSAEEVEE</sequence>
<reference evidence="1" key="1">
    <citation type="submission" date="2022-02" db="EMBL/GenBank/DDBJ databases">
        <title>Plant Genome Project.</title>
        <authorList>
            <person name="Zhang R.-G."/>
        </authorList>
    </citation>
    <scope>NUCLEOTIDE SEQUENCE</scope>
    <source>
        <strain evidence="1">AT1</strain>
    </source>
</reference>
<keyword evidence="2" id="KW-1185">Reference proteome</keyword>
<evidence type="ECO:0000313" key="1">
    <source>
        <dbReference type="EMBL" id="KAI8537219.1"/>
    </source>
</evidence>
<protein>
    <submittedName>
        <fullName evidence="1">Uncharacterized protein</fullName>
    </submittedName>
</protein>
<comment type="caution">
    <text evidence="1">The sequence shown here is derived from an EMBL/GenBank/DDBJ whole genome shotgun (WGS) entry which is preliminary data.</text>
</comment>
<proteinExistence type="predicted"/>